<dbReference type="Pfam" id="PF00172">
    <property type="entry name" value="Zn_clus"/>
    <property type="match status" value="1"/>
</dbReference>
<dbReference type="Gene3D" id="4.10.240.10">
    <property type="entry name" value="Zn(2)-C6 fungal-type DNA-binding domain"/>
    <property type="match status" value="1"/>
</dbReference>
<name>A0A1Y2M432_EPING</name>
<dbReference type="AlphaFoldDB" id="A0A1Y2M432"/>
<gene>
    <name evidence="3" type="ORF">B5807_04647</name>
</gene>
<proteinExistence type="predicted"/>
<dbReference type="InterPro" id="IPR001138">
    <property type="entry name" value="Zn2Cys6_DnaBD"/>
</dbReference>
<evidence type="ECO:0000259" key="2">
    <source>
        <dbReference type="PROSITE" id="PS50048"/>
    </source>
</evidence>
<dbReference type="GO" id="GO:0000981">
    <property type="term" value="F:DNA-binding transcription factor activity, RNA polymerase II-specific"/>
    <property type="evidence" value="ECO:0007669"/>
    <property type="project" value="InterPro"/>
</dbReference>
<evidence type="ECO:0000313" key="4">
    <source>
        <dbReference type="Proteomes" id="UP000193240"/>
    </source>
</evidence>
<evidence type="ECO:0000256" key="1">
    <source>
        <dbReference type="ARBA" id="ARBA00023242"/>
    </source>
</evidence>
<dbReference type="PROSITE" id="PS00463">
    <property type="entry name" value="ZN2_CY6_FUNGAL_1"/>
    <property type="match status" value="1"/>
</dbReference>
<dbReference type="GO" id="GO:0008270">
    <property type="term" value="F:zinc ion binding"/>
    <property type="evidence" value="ECO:0007669"/>
    <property type="project" value="InterPro"/>
</dbReference>
<keyword evidence="1" id="KW-0539">Nucleus</keyword>
<accession>A0A1Y2M432</accession>
<dbReference type="STRING" id="105696.A0A1Y2M432"/>
<dbReference type="PROSITE" id="PS50048">
    <property type="entry name" value="ZN2_CY6_FUNGAL_2"/>
    <property type="match status" value="1"/>
</dbReference>
<reference evidence="3 4" key="1">
    <citation type="journal article" date="2017" name="Genome Announc.">
        <title>Genome sequence of the saprophytic ascomycete Epicoccum nigrum ICMP 19927 strain isolated from New Zealand.</title>
        <authorList>
            <person name="Fokin M."/>
            <person name="Fleetwood D."/>
            <person name="Weir B.S."/>
            <person name="Villas-Boas S.G."/>
        </authorList>
    </citation>
    <scope>NUCLEOTIDE SEQUENCE [LARGE SCALE GENOMIC DNA]</scope>
    <source>
        <strain evidence="3 4">ICMP 19927</strain>
    </source>
</reference>
<dbReference type="EMBL" id="KZ107841">
    <property type="protein sequence ID" value="OSS50884.1"/>
    <property type="molecule type" value="Genomic_DNA"/>
</dbReference>
<dbReference type="SUPFAM" id="SSF57701">
    <property type="entry name" value="Zn2/Cys6 DNA-binding domain"/>
    <property type="match status" value="1"/>
</dbReference>
<dbReference type="InterPro" id="IPR036864">
    <property type="entry name" value="Zn2-C6_fun-type_DNA-bd_sf"/>
</dbReference>
<dbReference type="Proteomes" id="UP000193240">
    <property type="component" value="Unassembled WGS sequence"/>
</dbReference>
<feature type="domain" description="Zn(2)-C6 fungal-type" evidence="2">
    <location>
        <begin position="11"/>
        <end position="39"/>
    </location>
</feature>
<sequence length="677" mass="76302">MHNRKRRARTGCLTCRARRIKCDEQIPECMRCVIANVACAGYEQQRVVVPVKPKNHTQQQRLASSPVFSPDRISQREDTVGSSYSGSPSKARIVAQGSIDTVIDHRTPLVAFPSNPHSGQSPSLGARHVLGYHQVLLRTIPLLFPPRHLHFWRDELLQEAWGCDYLYLTFVALGNSHRAALTATADNDSDRTNSLDMKITAVKLYTQALEELAEHLEEAKQTPALLVAALCLMAYFESFSGNIPAFVGRIKTANYYFVTLLAARTRLYSDQVSQEGDLSPLQDCLRSLGQTCYMTLPLNMIHVTTVLPLDGFAIERLDPECSSMNPLVALESLVNIISESCEIKELMWSPIAAYARAVSAQVLNDFEQKLNHWKNRHLELIPELNTDSALHALLVYGWSKFAMPPPPYTTISRNKSLAAAHYNFYSARIKWALVLLEDDVPRNKPTAEFYFYEALRHAASHGRFLNAAENDENTYIPCEALKVGLLPVLHIIGLCSPQPVWLEWIKDLSDRIVQEGVLKGHTFATNLDCLHKFELYRSGGDISEPVDYYPEPAERVICQLIPETDGRHFTSFFAAPSAADNWRHTGLSIYRVIGSARWRCNYGEAPCTPVINMYDSNCADLEQFSTEWLYNTHPAVAWLSRSQEKEFHIEQALQDHISGTRLLLAADTLVANRQIDM</sequence>
<dbReference type="PANTHER" id="PTHR37534">
    <property type="entry name" value="TRANSCRIPTIONAL ACTIVATOR PROTEIN UGA3"/>
    <property type="match status" value="1"/>
</dbReference>
<protein>
    <recommendedName>
        <fullName evidence="2">Zn(2)-C6 fungal-type domain-containing protein</fullName>
    </recommendedName>
</protein>
<evidence type="ECO:0000313" key="3">
    <source>
        <dbReference type="EMBL" id="OSS50884.1"/>
    </source>
</evidence>
<keyword evidence="4" id="KW-1185">Reference proteome</keyword>
<dbReference type="SMART" id="SM00066">
    <property type="entry name" value="GAL4"/>
    <property type="match status" value="1"/>
</dbReference>
<organism evidence="3 4">
    <name type="scientific">Epicoccum nigrum</name>
    <name type="common">Soil fungus</name>
    <name type="synonym">Epicoccum purpurascens</name>
    <dbReference type="NCBI Taxonomy" id="105696"/>
    <lineage>
        <taxon>Eukaryota</taxon>
        <taxon>Fungi</taxon>
        <taxon>Dikarya</taxon>
        <taxon>Ascomycota</taxon>
        <taxon>Pezizomycotina</taxon>
        <taxon>Dothideomycetes</taxon>
        <taxon>Pleosporomycetidae</taxon>
        <taxon>Pleosporales</taxon>
        <taxon>Pleosporineae</taxon>
        <taxon>Didymellaceae</taxon>
        <taxon>Epicoccum</taxon>
    </lineage>
</organism>
<dbReference type="InParanoid" id="A0A1Y2M432"/>
<dbReference type="PANTHER" id="PTHR37534:SF46">
    <property type="entry name" value="ZN(II)2CYS6 TRANSCRIPTION FACTOR (EUROFUNG)"/>
    <property type="match status" value="1"/>
</dbReference>
<dbReference type="OMA" id="ECAGYAP"/>
<dbReference type="CDD" id="cd00067">
    <property type="entry name" value="GAL4"/>
    <property type="match status" value="1"/>
</dbReference>